<sequence length="121" mass="12877">MATAAKKKTTYFINVTATKVVRIKAVKASVGNLADNLGWTESTTGEVPDGKTLVGTGISDALLNGCFPVAVYYTKNGTERRAIVLCSPTKADTIATEAKAGTYLGSQVVKVTAVRRRKFVY</sequence>
<evidence type="ECO:0000313" key="1">
    <source>
        <dbReference type="EMBL" id="WGV23701.1"/>
    </source>
</evidence>
<gene>
    <name evidence="1" type="ORF">QI031_18010</name>
</gene>
<reference evidence="1 2" key="1">
    <citation type="journal article" date="2023" name="Limnol Oceanogr Lett">
        <title>Environmental adaptations by the intertidal Antarctic cyanobacterium Halotia branconii CENA392 as revealed using long-read genome sequencing.</title>
        <authorList>
            <person name="Dextro R.B."/>
            <person name="Delbaje E."/>
            <person name="Freitas P.N.N."/>
            <person name="Geraldes V."/>
            <person name="Pinto E."/>
            <person name="Long P.F."/>
            <person name="Fiore M.F."/>
        </authorList>
    </citation>
    <scope>NUCLEOTIDE SEQUENCE [LARGE SCALE GENOMIC DNA]</scope>
    <source>
        <strain evidence="1 2">CENA392</strain>
    </source>
</reference>
<dbReference type="KEGG" id="hbq:QI031_18010"/>
<dbReference type="AlphaFoldDB" id="A0AAJ6P7L4"/>
<keyword evidence="2" id="KW-1185">Reference proteome</keyword>
<name>A0AAJ6P7L4_9CYAN</name>
<organism evidence="1 2">
    <name type="scientific">Halotia branconii CENA392</name>
    <dbReference type="NCBI Taxonomy" id="1539056"/>
    <lineage>
        <taxon>Bacteria</taxon>
        <taxon>Bacillati</taxon>
        <taxon>Cyanobacteriota</taxon>
        <taxon>Cyanophyceae</taxon>
        <taxon>Nostocales</taxon>
        <taxon>Nodulariaceae</taxon>
        <taxon>Halotia</taxon>
    </lineage>
</organism>
<evidence type="ECO:0000313" key="2">
    <source>
        <dbReference type="Proteomes" id="UP001223520"/>
    </source>
</evidence>
<accession>A0AAJ6P7L4</accession>
<proteinExistence type="predicted"/>
<dbReference type="RefSeq" id="WP_281481030.1">
    <property type="nucleotide sequence ID" value="NZ_CP124543.1"/>
</dbReference>
<dbReference type="EMBL" id="CP124543">
    <property type="protein sequence ID" value="WGV23701.1"/>
    <property type="molecule type" value="Genomic_DNA"/>
</dbReference>
<dbReference type="Proteomes" id="UP001223520">
    <property type="component" value="Chromosome"/>
</dbReference>
<protein>
    <submittedName>
        <fullName evidence="1">Uncharacterized protein</fullName>
    </submittedName>
</protein>